<protein>
    <submittedName>
        <fullName evidence="3">Sortilin-Vps10 domain-containing protein</fullName>
    </submittedName>
</protein>
<gene>
    <name evidence="1" type="ORF">TCNE_LOCUS19356</name>
</gene>
<dbReference type="Proteomes" id="UP000050794">
    <property type="component" value="Unassembled WGS sequence"/>
</dbReference>
<evidence type="ECO:0000313" key="1">
    <source>
        <dbReference type="EMBL" id="VDM50677.1"/>
    </source>
</evidence>
<accession>A0A183VF36</accession>
<name>A0A183VF36_TOXCA</name>
<reference evidence="1 2" key="2">
    <citation type="submission" date="2018-11" db="EMBL/GenBank/DDBJ databases">
        <authorList>
            <consortium name="Pathogen Informatics"/>
        </authorList>
    </citation>
    <scope>NUCLEOTIDE SEQUENCE [LARGE SCALE GENOMIC DNA]</scope>
</reference>
<sequence>MLHDDAWGSKNFENVNEQLQFSALITLFVCDEGAAIARFNTKDEPFAEQHQHSLVYIAHRVERRNFSERRTLISFAYNGVCWSDQSEWRVSENNALHVSMEYAHTATSLWVVPFNIITSNNNNAVEAIFNSSNIESFAIAMAAPATK</sequence>
<dbReference type="WBParaSite" id="TCNE_0001936001-mRNA-1">
    <property type="protein sequence ID" value="TCNE_0001936001-mRNA-1"/>
    <property type="gene ID" value="TCNE_0001936001"/>
</dbReference>
<reference evidence="3" key="1">
    <citation type="submission" date="2016-06" db="UniProtKB">
        <authorList>
            <consortium name="WormBaseParasite"/>
        </authorList>
    </citation>
    <scope>IDENTIFICATION</scope>
</reference>
<evidence type="ECO:0000313" key="3">
    <source>
        <dbReference type="WBParaSite" id="TCNE_0001936001-mRNA-1"/>
    </source>
</evidence>
<dbReference type="AlphaFoldDB" id="A0A183VF36"/>
<evidence type="ECO:0000313" key="2">
    <source>
        <dbReference type="Proteomes" id="UP000050794"/>
    </source>
</evidence>
<dbReference type="EMBL" id="UYWY01026781">
    <property type="protein sequence ID" value="VDM50677.1"/>
    <property type="molecule type" value="Genomic_DNA"/>
</dbReference>
<keyword evidence="2" id="KW-1185">Reference proteome</keyword>
<organism evidence="2 3">
    <name type="scientific">Toxocara canis</name>
    <name type="common">Canine roundworm</name>
    <dbReference type="NCBI Taxonomy" id="6265"/>
    <lineage>
        <taxon>Eukaryota</taxon>
        <taxon>Metazoa</taxon>
        <taxon>Ecdysozoa</taxon>
        <taxon>Nematoda</taxon>
        <taxon>Chromadorea</taxon>
        <taxon>Rhabditida</taxon>
        <taxon>Spirurina</taxon>
        <taxon>Ascaridomorpha</taxon>
        <taxon>Ascaridoidea</taxon>
        <taxon>Toxocaridae</taxon>
        <taxon>Toxocara</taxon>
    </lineage>
</organism>
<proteinExistence type="predicted"/>